<dbReference type="InterPro" id="IPR036259">
    <property type="entry name" value="MFS_trans_sf"/>
</dbReference>
<feature type="transmembrane region" description="Helical" evidence="6">
    <location>
        <begin position="526"/>
        <end position="543"/>
    </location>
</feature>
<evidence type="ECO:0000256" key="2">
    <source>
        <dbReference type="ARBA" id="ARBA00022448"/>
    </source>
</evidence>
<evidence type="ECO:0000256" key="5">
    <source>
        <dbReference type="ARBA" id="ARBA00023136"/>
    </source>
</evidence>
<proteinExistence type="predicted"/>
<feature type="transmembrane region" description="Helical" evidence="6">
    <location>
        <begin position="207"/>
        <end position="228"/>
    </location>
</feature>
<feature type="domain" description="Major facilitator superfamily (MFS) profile" evidence="7">
    <location>
        <begin position="169"/>
        <end position="581"/>
    </location>
</feature>
<protein>
    <submittedName>
        <fullName evidence="8">(Perigord truffle) hypothetical protein</fullName>
    </submittedName>
</protein>
<dbReference type="SUPFAM" id="SSF103473">
    <property type="entry name" value="MFS general substrate transporter"/>
    <property type="match status" value="1"/>
</dbReference>
<evidence type="ECO:0000313" key="9">
    <source>
        <dbReference type="Proteomes" id="UP000006911"/>
    </source>
</evidence>
<evidence type="ECO:0000259" key="7">
    <source>
        <dbReference type="PROSITE" id="PS50850"/>
    </source>
</evidence>
<dbReference type="EMBL" id="FN430341">
    <property type="protein sequence ID" value="CAZ85147.1"/>
    <property type="molecule type" value="Genomic_DNA"/>
</dbReference>
<evidence type="ECO:0000313" key="8">
    <source>
        <dbReference type="EMBL" id="CAZ85147.1"/>
    </source>
</evidence>
<name>D5GKV4_TUBMM</name>
<feature type="transmembrane region" description="Helical" evidence="6">
    <location>
        <begin position="235"/>
        <end position="253"/>
    </location>
</feature>
<dbReference type="GO" id="GO:0005886">
    <property type="term" value="C:plasma membrane"/>
    <property type="evidence" value="ECO:0007669"/>
    <property type="project" value="TreeGrafter"/>
</dbReference>
<dbReference type="OMA" id="GFTTMMQ"/>
<accession>D5GKV4</accession>
<dbReference type="GO" id="GO:0022857">
    <property type="term" value="F:transmembrane transporter activity"/>
    <property type="evidence" value="ECO:0007669"/>
    <property type="project" value="InterPro"/>
</dbReference>
<keyword evidence="3 6" id="KW-0812">Transmembrane</keyword>
<dbReference type="FunCoup" id="D5GKV4">
    <property type="interactions" value="140"/>
</dbReference>
<evidence type="ECO:0000256" key="3">
    <source>
        <dbReference type="ARBA" id="ARBA00022692"/>
    </source>
</evidence>
<gene>
    <name evidence="8" type="ORF">GSTUM_00009784001</name>
</gene>
<keyword evidence="2" id="KW-0813">Transport</keyword>
<keyword evidence="4 6" id="KW-1133">Transmembrane helix</keyword>
<dbReference type="HOGENOM" id="CLU_001265_0_1_1"/>
<dbReference type="GeneID" id="9183383"/>
<reference evidence="8 9" key="1">
    <citation type="journal article" date="2010" name="Nature">
        <title>Perigord black truffle genome uncovers evolutionary origins and mechanisms of symbiosis.</title>
        <authorList>
            <person name="Martin F."/>
            <person name="Kohler A."/>
            <person name="Murat C."/>
            <person name="Balestrini R."/>
            <person name="Coutinho P.M."/>
            <person name="Jaillon O."/>
            <person name="Montanini B."/>
            <person name="Morin E."/>
            <person name="Noel B."/>
            <person name="Percudani R."/>
            <person name="Porcel B."/>
            <person name="Rubini A."/>
            <person name="Amicucci A."/>
            <person name="Amselem J."/>
            <person name="Anthouard V."/>
            <person name="Arcioni S."/>
            <person name="Artiguenave F."/>
            <person name="Aury J.M."/>
            <person name="Ballario P."/>
            <person name="Bolchi A."/>
            <person name="Brenna A."/>
            <person name="Brun A."/>
            <person name="Buee M."/>
            <person name="Cantarel B."/>
            <person name="Chevalier G."/>
            <person name="Couloux A."/>
            <person name="Da Silva C."/>
            <person name="Denoeud F."/>
            <person name="Duplessis S."/>
            <person name="Ghignone S."/>
            <person name="Hilselberger B."/>
            <person name="Iotti M."/>
            <person name="Marcais B."/>
            <person name="Mello A."/>
            <person name="Miranda M."/>
            <person name="Pacioni G."/>
            <person name="Quesneville H."/>
            <person name="Riccioni C."/>
            <person name="Ruotolo R."/>
            <person name="Splivallo R."/>
            <person name="Stocchi V."/>
            <person name="Tisserant E."/>
            <person name="Viscomi A.R."/>
            <person name="Zambonelli A."/>
            <person name="Zampieri E."/>
            <person name="Henrissat B."/>
            <person name="Lebrun M.H."/>
            <person name="Paolocci F."/>
            <person name="Bonfante P."/>
            <person name="Ottonello S."/>
            <person name="Wincker P."/>
        </authorList>
    </citation>
    <scope>NUCLEOTIDE SEQUENCE [LARGE SCALE GENOMIC DNA]</scope>
    <source>
        <strain evidence="8 9">Mel28</strain>
    </source>
</reference>
<dbReference type="eggNOG" id="KOG2533">
    <property type="taxonomic scope" value="Eukaryota"/>
</dbReference>
<dbReference type="Pfam" id="PF07690">
    <property type="entry name" value="MFS_1"/>
    <property type="match status" value="1"/>
</dbReference>
<dbReference type="Proteomes" id="UP000006911">
    <property type="component" value="Unassembled WGS sequence"/>
</dbReference>
<dbReference type="PROSITE" id="PS50850">
    <property type="entry name" value="MFS"/>
    <property type="match status" value="1"/>
</dbReference>
<keyword evidence="9" id="KW-1185">Reference proteome</keyword>
<evidence type="ECO:0000256" key="1">
    <source>
        <dbReference type="ARBA" id="ARBA00004141"/>
    </source>
</evidence>
<dbReference type="Gene3D" id="1.20.1250.20">
    <property type="entry name" value="MFS general substrate transporter like domains"/>
    <property type="match status" value="2"/>
</dbReference>
<dbReference type="InterPro" id="IPR020846">
    <property type="entry name" value="MFS_dom"/>
</dbReference>
<feature type="transmembrane region" description="Helical" evidence="6">
    <location>
        <begin position="489"/>
        <end position="514"/>
    </location>
</feature>
<organism evidence="8 9">
    <name type="scientific">Tuber melanosporum (strain Mel28)</name>
    <name type="common">Perigord black truffle</name>
    <dbReference type="NCBI Taxonomy" id="656061"/>
    <lineage>
        <taxon>Eukaryota</taxon>
        <taxon>Fungi</taxon>
        <taxon>Dikarya</taxon>
        <taxon>Ascomycota</taxon>
        <taxon>Pezizomycotina</taxon>
        <taxon>Pezizomycetes</taxon>
        <taxon>Pezizales</taxon>
        <taxon>Tuberaceae</taxon>
        <taxon>Tuber</taxon>
    </lineage>
</organism>
<dbReference type="PANTHER" id="PTHR43791:SF46">
    <property type="entry name" value="MAJOR FACILITATOR SUPERFAMILY (MFS) PROFILE DOMAIN-CONTAINING PROTEIN-RELATED"/>
    <property type="match status" value="1"/>
</dbReference>
<feature type="transmembrane region" description="Helical" evidence="6">
    <location>
        <begin position="399"/>
        <end position="419"/>
    </location>
</feature>
<sequence length="613" mass="68252">MTLSLTQSASNPIRSIIRKTDSALHVALPTLSSLSGCSGVKIDEPDDSPMGYGPSKRLTFLNPSMVFPPCFTSPRQHTDLLLIQKTSFAIAIRAYKSSIGPRVCPCGVVQPRVLVHYRYCYIMDSYGKSTTVSPSVVSINASPQHQTNTIKPGPNATERKLLAKIDIRLIPILTILYILAFLDRVNISNAAIFGLKGDLDLGGVEYNTALTIFFVPYILFEIPSNILMKQLRPHIWLSLCMFLFGLVTCLQGFVQNYGGLLATRFFLGLFEAGMFPGCFYLIAMWYKREEAQKRYSFFFSATTLAGAFGGLLASAIGKMDGMQGFRGWRWIFILEGLLTCTLSFLCYFLITDFPEEASFLSEDEREFVKARLLADVGHSGRETDLRVKDIPDVFKDYKIFVGGLMYIGLVVPAYGYAYFAPTILKDLGYSAIQTQLRSVPPWVCAFAFAMTIAAISDHLKRRFAFTMLPILLAISGFSVLLAVHDNVKVQYTALFLVAMGCYSAMPVIVCWFNLNLGGHRRRAVGTAWQIGFGNIGGIIATYSFISKDAPRYTKGYAICLGFACLSAISCVVYYIAITRENMKREIGQSKHCNATEEEKKTLGDLHPEYRYLD</sequence>
<feature type="transmembrane region" description="Helical" evidence="6">
    <location>
        <begin position="439"/>
        <end position="456"/>
    </location>
</feature>
<dbReference type="PANTHER" id="PTHR43791">
    <property type="entry name" value="PERMEASE-RELATED"/>
    <property type="match status" value="1"/>
</dbReference>
<feature type="transmembrane region" description="Helical" evidence="6">
    <location>
        <begin position="463"/>
        <end position="483"/>
    </location>
</feature>
<feature type="transmembrane region" description="Helical" evidence="6">
    <location>
        <begin position="295"/>
        <end position="316"/>
    </location>
</feature>
<dbReference type="RefSeq" id="XP_002840956.1">
    <property type="nucleotide sequence ID" value="XM_002840910.1"/>
</dbReference>
<feature type="transmembrane region" description="Helical" evidence="6">
    <location>
        <begin position="169"/>
        <end position="187"/>
    </location>
</feature>
<feature type="transmembrane region" description="Helical" evidence="6">
    <location>
        <begin position="328"/>
        <end position="350"/>
    </location>
</feature>
<dbReference type="AlphaFoldDB" id="D5GKV4"/>
<dbReference type="FunFam" id="1.20.1250.20:FF:000068">
    <property type="entry name" value="MFS general substrate transporter"/>
    <property type="match status" value="1"/>
</dbReference>
<feature type="transmembrane region" description="Helical" evidence="6">
    <location>
        <begin position="555"/>
        <end position="576"/>
    </location>
</feature>
<evidence type="ECO:0000256" key="4">
    <source>
        <dbReference type="ARBA" id="ARBA00022989"/>
    </source>
</evidence>
<dbReference type="FunFam" id="1.20.1250.20:FF:000034">
    <property type="entry name" value="MFS general substrate transporter"/>
    <property type="match status" value="1"/>
</dbReference>
<feature type="transmembrane region" description="Helical" evidence="6">
    <location>
        <begin position="265"/>
        <end position="283"/>
    </location>
</feature>
<dbReference type="KEGG" id="tml:GSTUM_00009784001"/>
<evidence type="ECO:0000256" key="6">
    <source>
        <dbReference type="SAM" id="Phobius"/>
    </source>
</evidence>
<dbReference type="InterPro" id="IPR011701">
    <property type="entry name" value="MFS"/>
</dbReference>
<dbReference type="CDD" id="cd17327">
    <property type="entry name" value="MFS_FEN2_like"/>
    <property type="match status" value="1"/>
</dbReference>
<comment type="subcellular location">
    <subcellularLocation>
        <location evidence="1">Membrane</location>
        <topology evidence="1">Multi-pass membrane protein</topology>
    </subcellularLocation>
</comment>
<dbReference type="InParanoid" id="D5GKV4"/>
<keyword evidence="5 6" id="KW-0472">Membrane</keyword>